<dbReference type="OrthoDB" id="5870023at2759"/>
<gene>
    <name evidence="1" type="ORF">ANCDUO_22498</name>
</gene>
<sequence length="96" mass="10759">MNEKINNIAISELKPLVRLFAIDSRNELIAIPNITQDEPSKQEIPQVPQDQIEYQGIASIGNDLFAVRKEPDSLQPLLVQIDANEINNIVHKVTTS</sequence>
<reference evidence="1 2" key="1">
    <citation type="submission" date="2013-12" db="EMBL/GenBank/DDBJ databases">
        <title>Draft genome of the parsitic nematode Ancylostoma duodenale.</title>
        <authorList>
            <person name="Mitreva M."/>
        </authorList>
    </citation>
    <scope>NUCLEOTIDE SEQUENCE [LARGE SCALE GENOMIC DNA]</scope>
    <source>
        <strain evidence="1 2">Zhejiang</strain>
    </source>
</reference>
<keyword evidence="2" id="KW-1185">Reference proteome</keyword>
<evidence type="ECO:0000313" key="1">
    <source>
        <dbReference type="EMBL" id="KIH47440.1"/>
    </source>
</evidence>
<dbReference type="EMBL" id="KN767704">
    <property type="protein sequence ID" value="KIH47440.1"/>
    <property type="molecule type" value="Genomic_DNA"/>
</dbReference>
<proteinExistence type="predicted"/>
<dbReference type="Proteomes" id="UP000054047">
    <property type="component" value="Unassembled WGS sequence"/>
</dbReference>
<name>A0A0C2FFT2_9BILA</name>
<organism evidence="1 2">
    <name type="scientific">Ancylostoma duodenale</name>
    <dbReference type="NCBI Taxonomy" id="51022"/>
    <lineage>
        <taxon>Eukaryota</taxon>
        <taxon>Metazoa</taxon>
        <taxon>Ecdysozoa</taxon>
        <taxon>Nematoda</taxon>
        <taxon>Chromadorea</taxon>
        <taxon>Rhabditida</taxon>
        <taxon>Rhabditina</taxon>
        <taxon>Rhabditomorpha</taxon>
        <taxon>Strongyloidea</taxon>
        <taxon>Ancylostomatidae</taxon>
        <taxon>Ancylostomatinae</taxon>
        <taxon>Ancylostoma</taxon>
    </lineage>
</organism>
<protein>
    <submittedName>
        <fullName evidence="1">Uncharacterized protein</fullName>
    </submittedName>
</protein>
<dbReference type="AlphaFoldDB" id="A0A0C2FFT2"/>
<accession>A0A0C2FFT2</accession>
<evidence type="ECO:0000313" key="2">
    <source>
        <dbReference type="Proteomes" id="UP000054047"/>
    </source>
</evidence>